<dbReference type="EMBL" id="LAZR01029774">
    <property type="protein sequence ID" value="KKL58569.1"/>
    <property type="molecule type" value="Genomic_DNA"/>
</dbReference>
<comment type="caution">
    <text evidence="1">The sequence shown here is derived from an EMBL/GenBank/DDBJ whole genome shotgun (WGS) entry which is preliminary data.</text>
</comment>
<sequence length="24" mass="2671">MEFQSFPQILTAVVMILGGQKGFE</sequence>
<reference evidence="1" key="1">
    <citation type="journal article" date="2015" name="Nature">
        <title>Complex archaea that bridge the gap between prokaryotes and eukaryotes.</title>
        <authorList>
            <person name="Spang A."/>
            <person name="Saw J.H."/>
            <person name="Jorgensen S.L."/>
            <person name="Zaremba-Niedzwiedzka K."/>
            <person name="Martijn J."/>
            <person name="Lind A.E."/>
            <person name="van Eijk R."/>
            <person name="Schleper C."/>
            <person name="Guy L."/>
            <person name="Ettema T.J."/>
        </authorList>
    </citation>
    <scope>NUCLEOTIDE SEQUENCE</scope>
</reference>
<evidence type="ECO:0000313" key="1">
    <source>
        <dbReference type="EMBL" id="KKL58569.1"/>
    </source>
</evidence>
<dbReference type="AlphaFoldDB" id="A0A0F9DA75"/>
<feature type="non-terminal residue" evidence="1">
    <location>
        <position position="24"/>
    </location>
</feature>
<accession>A0A0F9DA75</accession>
<name>A0A0F9DA75_9ZZZZ</name>
<proteinExistence type="predicted"/>
<organism evidence="1">
    <name type="scientific">marine sediment metagenome</name>
    <dbReference type="NCBI Taxonomy" id="412755"/>
    <lineage>
        <taxon>unclassified sequences</taxon>
        <taxon>metagenomes</taxon>
        <taxon>ecological metagenomes</taxon>
    </lineage>
</organism>
<protein>
    <submittedName>
        <fullName evidence="1">Uncharacterized protein</fullName>
    </submittedName>
</protein>
<gene>
    <name evidence="1" type="ORF">LCGC14_2224050</name>
</gene>